<evidence type="ECO:0000313" key="3">
    <source>
        <dbReference type="EMBL" id="GAA5172572.1"/>
    </source>
</evidence>
<dbReference type="EMBL" id="BAABLD010000017">
    <property type="protein sequence ID" value="GAA5172572.1"/>
    <property type="molecule type" value="Genomic_DNA"/>
</dbReference>
<dbReference type="Proteomes" id="UP001500547">
    <property type="component" value="Unassembled WGS sequence"/>
</dbReference>
<proteinExistence type="predicted"/>
<dbReference type="InterPro" id="IPR025392">
    <property type="entry name" value="DUF4124"/>
</dbReference>
<protein>
    <recommendedName>
        <fullName evidence="2">DUF4124 domain-containing protein</fullName>
    </recommendedName>
</protein>
<gene>
    <name evidence="3" type="ORF">GCM10025770_39000</name>
</gene>
<accession>A0ABP9R767</accession>
<evidence type="ECO:0000256" key="1">
    <source>
        <dbReference type="SAM" id="MobiDB-lite"/>
    </source>
</evidence>
<feature type="domain" description="DUF4124" evidence="2">
    <location>
        <begin position="50"/>
        <end position="98"/>
    </location>
</feature>
<organism evidence="3 4">
    <name type="scientific">Viridibacterium curvum</name>
    <dbReference type="NCBI Taxonomy" id="1101404"/>
    <lineage>
        <taxon>Bacteria</taxon>
        <taxon>Pseudomonadati</taxon>
        <taxon>Pseudomonadota</taxon>
        <taxon>Betaproteobacteria</taxon>
        <taxon>Rhodocyclales</taxon>
        <taxon>Rhodocyclaceae</taxon>
        <taxon>Viridibacterium</taxon>
    </lineage>
</organism>
<name>A0ABP9R767_9RHOO</name>
<evidence type="ECO:0000259" key="2">
    <source>
        <dbReference type="Pfam" id="PF13511"/>
    </source>
</evidence>
<evidence type="ECO:0000313" key="4">
    <source>
        <dbReference type="Proteomes" id="UP001500547"/>
    </source>
</evidence>
<dbReference type="Pfam" id="PF13511">
    <property type="entry name" value="DUF4124"/>
    <property type="match status" value="1"/>
</dbReference>
<keyword evidence="4" id="KW-1185">Reference proteome</keyword>
<comment type="caution">
    <text evidence="3">The sequence shown here is derived from an EMBL/GenBank/DDBJ whole genome shotgun (WGS) entry which is preliminary data.</text>
</comment>
<reference evidence="4" key="1">
    <citation type="journal article" date="2019" name="Int. J. Syst. Evol. Microbiol.">
        <title>The Global Catalogue of Microorganisms (GCM) 10K type strain sequencing project: providing services to taxonomists for standard genome sequencing and annotation.</title>
        <authorList>
            <consortium name="The Broad Institute Genomics Platform"/>
            <consortium name="The Broad Institute Genome Sequencing Center for Infectious Disease"/>
            <person name="Wu L."/>
            <person name="Ma J."/>
        </authorList>
    </citation>
    <scope>NUCLEOTIDE SEQUENCE [LARGE SCALE GENOMIC DNA]</scope>
    <source>
        <strain evidence="4">JCM 18715</strain>
    </source>
</reference>
<dbReference type="RefSeq" id="WP_345534797.1">
    <property type="nucleotide sequence ID" value="NZ_BAABLD010000017.1"/>
</dbReference>
<sequence length="121" mass="13053">MKLRLIVLLVVLLGLAGFFIARHPVWSVKLKEVLDTATLPMPMPETGGGETVYKWTDAQGRVQYGTDVPKGVRAEPVSGGTVNTLSIPKPPPVAKPAQSDPLEGKSIHELATERAIEQSTR</sequence>
<feature type="region of interest" description="Disordered" evidence="1">
    <location>
        <begin position="69"/>
        <end position="106"/>
    </location>
</feature>